<dbReference type="PANTHER" id="PTHR37461">
    <property type="entry name" value="ANTI-SIGMA-K FACTOR RSKA"/>
    <property type="match status" value="1"/>
</dbReference>
<evidence type="ECO:0000256" key="8">
    <source>
        <dbReference type="ARBA" id="ARBA00023163"/>
    </source>
</evidence>
<dbReference type="GO" id="GO:0016989">
    <property type="term" value="F:sigma factor antagonist activity"/>
    <property type="evidence" value="ECO:0007669"/>
    <property type="project" value="TreeGrafter"/>
</dbReference>
<evidence type="ECO:0000259" key="14">
    <source>
        <dbReference type="Pfam" id="PF13490"/>
    </source>
</evidence>
<evidence type="ECO:0000313" key="15">
    <source>
        <dbReference type="EMBL" id="SDD60443.1"/>
    </source>
</evidence>
<dbReference type="Pfam" id="PF10099">
    <property type="entry name" value="RskA_C"/>
    <property type="match status" value="1"/>
</dbReference>
<evidence type="ECO:0000256" key="5">
    <source>
        <dbReference type="ARBA" id="ARBA00022989"/>
    </source>
</evidence>
<keyword evidence="4 12" id="KW-0812">Transmembrane</keyword>
<dbReference type="Pfam" id="PF13490">
    <property type="entry name" value="zf-HC2"/>
    <property type="match status" value="1"/>
</dbReference>
<evidence type="ECO:0000256" key="2">
    <source>
        <dbReference type="ARBA" id="ARBA00004236"/>
    </source>
</evidence>
<dbReference type="GO" id="GO:0005886">
    <property type="term" value="C:plasma membrane"/>
    <property type="evidence" value="ECO:0007669"/>
    <property type="project" value="UniProtKB-SubCell"/>
</dbReference>
<accession>A0A1G6W400</accession>
<keyword evidence="16" id="KW-1185">Reference proteome</keyword>
<protein>
    <recommendedName>
        <fullName evidence="10">Regulator of SigK</fullName>
    </recommendedName>
    <alternativeName>
        <fullName evidence="9">Sigma-K anti-sigma factor RskA</fullName>
    </alternativeName>
</protein>
<evidence type="ECO:0000313" key="16">
    <source>
        <dbReference type="Proteomes" id="UP000198949"/>
    </source>
</evidence>
<dbReference type="InterPro" id="IPR018764">
    <property type="entry name" value="RskA_C"/>
</dbReference>
<keyword evidence="8" id="KW-0804">Transcription</keyword>
<dbReference type="AlphaFoldDB" id="A0A1G6W400"/>
<comment type="subcellular location">
    <subcellularLocation>
        <location evidence="2">Cell membrane</location>
    </subcellularLocation>
    <subcellularLocation>
        <location evidence="1">Membrane</location>
        <topology evidence="1">Single-pass membrane protein</topology>
    </subcellularLocation>
</comment>
<evidence type="ECO:0000256" key="6">
    <source>
        <dbReference type="ARBA" id="ARBA00023015"/>
    </source>
</evidence>
<feature type="region of interest" description="Disordered" evidence="11">
    <location>
        <begin position="71"/>
        <end position="95"/>
    </location>
</feature>
<evidence type="ECO:0000259" key="13">
    <source>
        <dbReference type="Pfam" id="PF10099"/>
    </source>
</evidence>
<keyword evidence="15" id="KW-0479">Metal-binding</keyword>
<dbReference type="Gene3D" id="1.10.10.1320">
    <property type="entry name" value="Anti-sigma factor, zinc-finger domain"/>
    <property type="match status" value="1"/>
</dbReference>
<dbReference type="InterPro" id="IPR041916">
    <property type="entry name" value="Anti_sigma_zinc_sf"/>
</dbReference>
<keyword evidence="3" id="KW-1003">Cell membrane</keyword>
<dbReference type="RefSeq" id="WP_091033705.1">
    <property type="nucleotide sequence ID" value="NZ_FNAD01000005.1"/>
</dbReference>
<evidence type="ECO:0000256" key="4">
    <source>
        <dbReference type="ARBA" id="ARBA00022692"/>
    </source>
</evidence>
<dbReference type="InterPro" id="IPR027383">
    <property type="entry name" value="Znf_put"/>
</dbReference>
<keyword evidence="5 12" id="KW-1133">Transmembrane helix</keyword>
<evidence type="ECO:0000256" key="1">
    <source>
        <dbReference type="ARBA" id="ARBA00004167"/>
    </source>
</evidence>
<dbReference type="OrthoDB" id="153510at2"/>
<keyword evidence="7 12" id="KW-0472">Membrane</keyword>
<feature type="compositionally biased region" description="Basic residues" evidence="11">
    <location>
        <begin position="86"/>
        <end position="95"/>
    </location>
</feature>
<evidence type="ECO:0000256" key="12">
    <source>
        <dbReference type="SAM" id="Phobius"/>
    </source>
</evidence>
<evidence type="ECO:0000256" key="9">
    <source>
        <dbReference type="ARBA" id="ARBA00029829"/>
    </source>
</evidence>
<evidence type="ECO:0000256" key="3">
    <source>
        <dbReference type="ARBA" id="ARBA00022475"/>
    </source>
</evidence>
<keyword evidence="6" id="KW-0805">Transcription regulation</keyword>
<name>A0A1G6W400_9ACTN</name>
<feature type="domain" description="Putative zinc-finger" evidence="14">
    <location>
        <begin position="8"/>
        <end position="36"/>
    </location>
</feature>
<sequence>MSTDEHTMIGAWALDAVDADERARVERHLAACASCAQEAAELRETVARLADVTITEPPPRLRDSVLAEVRRTRQEAPVAHEPEPRRRGRAHRSRARHQSRLRLALGAAALAVVAAFAGIFGTWAVMQQPGGESRGDQIAAVLEAADAEVSYQEPDGGGRVTVIASEALDQAVVVVSDLAAPGDDRSYQVWKVNEAGQVSAGVMDAGDASATMLVEGLGDTRVVGVTNEPAGGSDEPTLPMVADVALDA</sequence>
<gene>
    <name evidence="15" type="ORF">SAMN05216270_105288</name>
</gene>
<feature type="domain" description="Anti-sigma K factor RskA C-terminal" evidence="13">
    <location>
        <begin position="107"/>
        <end position="239"/>
    </location>
</feature>
<dbReference type="Proteomes" id="UP000198949">
    <property type="component" value="Unassembled WGS sequence"/>
</dbReference>
<dbReference type="GO" id="GO:0008270">
    <property type="term" value="F:zinc ion binding"/>
    <property type="evidence" value="ECO:0007669"/>
    <property type="project" value="UniProtKB-KW"/>
</dbReference>
<dbReference type="InterPro" id="IPR051474">
    <property type="entry name" value="Anti-sigma-K/W_factor"/>
</dbReference>
<feature type="compositionally biased region" description="Basic and acidic residues" evidence="11">
    <location>
        <begin position="71"/>
        <end position="85"/>
    </location>
</feature>
<dbReference type="GO" id="GO:0006417">
    <property type="term" value="P:regulation of translation"/>
    <property type="evidence" value="ECO:0007669"/>
    <property type="project" value="TreeGrafter"/>
</dbReference>
<evidence type="ECO:0000256" key="10">
    <source>
        <dbReference type="ARBA" id="ARBA00030803"/>
    </source>
</evidence>
<dbReference type="EMBL" id="FNAD01000005">
    <property type="protein sequence ID" value="SDD60443.1"/>
    <property type="molecule type" value="Genomic_DNA"/>
</dbReference>
<dbReference type="STRING" id="58114.SAMN05216270_105288"/>
<evidence type="ECO:0000256" key="11">
    <source>
        <dbReference type="SAM" id="MobiDB-lite"/>
    </source>
</evidence>
<keyword evidence="15" id="KW-0862">Zinc</keyword>
<proteinExistence type="predicted"/>
<keyword evidence="15" id="KW-0863">Zinc-finger</keyword>
<organism evidence="15 16">
    <name type="scientific">Glycomyces harbinensis</name>
    <dbReference type="NCBI Taxonomy" id="58114"/>
    <lineage>
        <taxon>Bacteria</taxon>
        <taxon>Bacillati</taxon>
        <taxon>Actinomycetota</taxon>
        <taxon>Actinomycetes</taxon>
        <taxon>Glycomycetales</taxon>
        <taxon>Glycomycetaceae</taxon>
        <taxon>Glycomyces</taxon>
    </lineage>
</organism>
<reference evidence="16" key="1">
    <citation type="submission" date="2016-10" db="EMBL/GenBank/DDBJ databases">
        <authorList>
            <person name="Varghese N."/>
            <person name="Submissions S."/>
        </authorList>
    </citation>
    <scope>NUCLEOTIDE SEQUENCE [LARGE SCALE GENOMIC DNA]</scope>
    <source>
        <strain evidence="16">CGMCC 4.3516</strain>
    </source>
</reference>
<feature type="transmembrane region" description="Helical" evidence="12">
    <location>
        <begin position="103"/>
        <end position="126"/>
    </location>
</feature>
<dbReference type="PANTHER" id="PTHR37461:SF1">
    <property type="entry name" value="ANTI-SIGMA-K FACTOR RSKA"/>
    <property type="match status" value="1"/>
</dbReference>
<evidence type="ECO:0000256" key="7">
    <source>
        <dbReference type="ARBA" id="ARBA00023136"/>
    </source>
</evidence>